<keyword evidence="2" id="KW-0732">Signal</keyword>
<reference evidence="3" key="2">
    <citation type="journal article" date="2020" name="Nat. Commun.">
        <title>Large-scale genome sequencing of mycorrhizal fungi provides insights into the early evolution of symbiotic traits.</title>
        <authorList>
            <person name="Miyauchi S."/>
            <person name="Kiss E."/>
            <person name="Kuo A."/>
            <person name="Drula E."/>
            <person name="Kohler A."/>
            <person name="Sanchez-Garcia M."/>
            <person name="Morin E."/>
            <person name="Andreopoulos B."/>
            <person name="Barry K.W."/>
            <person name="Bonito G."/>
            <person name="Buee M."/>
            <person name="Carver A."/>
            <person name="Chen C."/>
            <person name="Cichocki N."/>
            <person name="Clum A."/>
            <person name="Culley D."/>
            <person name="Crous P.W."/>
            <person name="Fauchery L."/>
            <person name="Girlanda M."/>
            <person name="Hayes R.D."/>
            <person name="Keri Z."/>
            <person name="LaButti K."/>
            <person name="Lipzen A."/>
            <person name="Lombard V."/>
            <person name="Magnuson J."/>
            <person name="Maillard F."/>
            <person name="Murat C."/>
            <person name="Nolan M."/>
            <person name="Ohm R.A."/>
            <person name="Pangilinan J."/>
            <person name="Pereira M.F."/>
            <person name="Perotto S."/>
            <person name="Peter M."/>
            <person name="Pfister S."/>
            <person name="Riley R."/>
            <person name="Sitrit Y."/>
            <person name="Stielow J.B."/>
            <person name="Szollosi G."/>
            <person name="Zifcakova L."/>
            <person name="Stursova M."/>
            <person name="Spatafora J.W."/>
            <person name="Tedersoo L."/>
            <person name="Vaario L.M."/>
            <person name="Yamada A."/>
            <person name="Yan M."/>
            <person name="Wang P."/>
            <person name="Xu J."/>
            <person name="Bruns T."/>
            <person name="Baldrian P."/>
            <person name="Vilgalys R."/>
            <person name="Dunand C."/>
            <person name="Henrissat B."/>
            <person name="Grigoriev I.V."/>
            <person name="Hibbett D."/>
            <person name="Nagy L.G."/>
            <person name="Martin F.M."/>
        </authorList>
    </citation>
    <scope>NUCLEOTIDE SEQUENCE</scope>
    <source>
        <strain evidence="3">BED1</strain>
    </source>
</reference>
<feature type="compositionally biased region" description="Pro residues" evidence="1">
    <location>
        <begin position="59"/>
        <end position="71"/>
    </location>
</feature>
<evidence type="ECO:0000256" key="1">
    <source>
        <dbReference type="SAM" id="MobiDB-lite"/>
    </source>
</evidence>
<dbReference type="AlphaFoldDB" id="A0AAD4BAM4"/>
<proteinExistence type="predicted"/>
<name>A0AAD4BAM4_BOLED</name>
<keyword evidence="4" id="KW-1185">Reference proteome</keyword>
<sequence length="91" mass="9614">MHMIIASLLVVLSDGVTANALFVACGFSVGSPLATPYPRVHLPPCLQAPFQVVDLIQSPEPPQGPPHPLPHPQCSTFSPSNHRVSQPDIGS</sequence>
<protein>
    <recommendedName>
        <fullName evidence="5">Secreted protein</fullName>
    </recommendedName>
</protein>
<accession>A0AAD4BAM4</accession>
<feature type="signal peptide" evidence="2">
    <location>
        <begin position="1"/>
        <end position="18"/>
    </location>
</feature>
<reference evidence="3" key="1">
    <citation type="submission" date="2019-10" db="EMBL/GenBank/DDBJ databases">
        <authorList>
            <consortium name="DOE Joint Genome Institute"/>
            <person name="Kuo A."/>
            <person name="Miyauchi S."/>
            <person name="Kiss E."/>
            <person name="Drula E."/>
            <person name="Kohler A."/>
            <person name="Sanchez-Garcia M."/>
            <person name="Andreopoulos B."/>
            <person name="Barry K.W."/>
            <person name="Bonito G."/>
            <person name="Buee M."/>
            <person name="Carver A."/>
            <person name="Chen C."/>
            <person name="Cichocki N."/>
            <person name="Clum A."/>
            <person name="Culley D."/>
            <person name="Crous P.W."/>
            <person name="Fauchery L."/>
            <person name="Girlanda M."/>
            <person name="Hayes R."/>
            <person name="Keri Z."/>
            <person name="LaButti K."/>
            <person name="Lipzen A."/>
            <person name="Lombard V."/>
            <person name="Magnuson J."/>
            <person name="Maillard F."/>
            <person name="Morin E."/>
            <person name="Murat C."/>
            <person name="Nolan M."/>
            <person name="Ohm R."/>
            <person name="Pangilinan J."/>
            <person name="Pereira M."/>
            <person name="Perotto S."/>
            <person name="Peter M."/>
            <person name="Riley R."/>
            <person name="Sitrit Y."/>
            <person name="Stielow B."/>
            <person name="Szollosi G."/>
            <person name="Zifcakova L."/>
            <person name="Stursova M."/>
            <person name="Spatafora J.W."/>
            <person name="Tedersoo L."/>
            <person name="Vaario L.-M."/>
            <person name="Yamada A."/>
            <person name="Yan M."/>
            <person name="Wang P."/>
            <person name="Xu J."/>
            <person name="Bruns T."/>
            <person name="Baldrian P."/>
            <person name="Vilgalys R."/>
            <person name="Henrissat B."/>
            <person name="Grigoriev I.V."/>
            <person name="Hibbett D."/>
            <person name="Nagy L.G."/>
            <person name="Martin F.M."/>
        </authorList>
    </citation>
    <scope>NUCLEOTIDE SEQUENCE</scope>
    <source>
        <strain evidence="3">BED1</strain>
    </source>
</reference>
<gene>
    <name evidence="3" type="ORF">L210DRAFT_3589500</name>
</gene>
<feature type="region of interest" description="Disordered" evidence="1">
    <location>
        <begin position="56"/>
        <end position="91"/>
    </location>
</feature>
<feature type="compositionally biased region" description="Polar residues" evidence="1">
    <location>
        <begin position="74"/>
        <end position="84"/>
    </location>
</feature>
<dbReference type="EMBL" id="WHUW01000408">
    <property type="protein sequence ID" value="KAF8414889.1"/>
    <property type="molecule type" value="Genomic_DNA"/>
</dbReference>
<evidence type="ECO:0000313" key="3">
    <source>
        <dbReference type="EMBL" id="KAF8414889.1"/>
    </source>
</evidence>
<feature type="chain" id="PRO_5042150025" description="Secreted protein" evidence="2">
    <location>
        <begin position="19"/>
        <end position="91"/>
    </location>
</feature>
<organism evidence="3 4">
    <name type="scientific">Boletus edulis BED1</name>
    <dbReference type="NCBI Taxonomy" id="1328754"/>
    <lineage>
        <taxon>Eukaryota</taxon>
        <taxon>Fungi</taxon>
        <taxon>Dikarya</taxon>
        <taxon>Basidiomycota</taxon>
        <taxon>Agaricomycotina</taxon>
        <taxon>Agaricomycetes</taxon>
        <taxon>Agaricomycetidae</taxon>
        <taxon>Boletales</taxon>
        <taxon>Boletineae</taxon>
        <taxon>Boletaceae</taxon>
        <taxon>Boletoideae</taxon>
        <taxon>Boletus</taxon>
    </lineage>
</organism>
<comment type="caution">
    <text evidence="3">The sequence shown here is derived from an EMBL/GenBank/DDBJ whole genome shotgun (WGS) entry which is preliminary data.</text>
</comment>
<evidence type="ECO:0000256" key="2">
    <source>
        <dbReference type="SAM" id="SignalP"/>
    </source>
</evidence>
<evidence type="ECO:0008006" key="5">
    <source>
        <dbReference type="Google" id="ProtNLM"/>
    </source>
</evidence>
<evidence type="ECO:0000313" key="4">
    <source>
        <dbReference type="Proteomes" id="UP001194468"/>
    </source>
</evidence>
<dbReference type="Proteomes" id="UP001194468">
    <property type="component" value="Unassembled WGS sequence"/>
</dbReference>